<dbReference type="SUPFAM" id="SSF63825">
    <property type="entry name" value="YWTD domain"/>
    <property type="match status" value="1"/>
</dbReference>
<evidence type="ECO:0000256" key="26">
    <source>
        <dbReference type="ARBA" id="ARBA00029896"/>
    </source>
</evidence>
<dbReference type="SUPFAM" id="SSF110296">
    <property type="entry name" value="Oligoxyloglucan reducing end-specific cellobiohydrolase"/>
    <property type="match status" value="2"/>
</dbReference>
<feature type="disulfide bond" evidence="28">
    <location>
        <begin position="1231"/>
        <end position="1246"/>
    </location>
</feature>
<evidence type="ECO:0000256" key="13">
    <source>
        <dbReference type="ARBA" id="ARBA00022583"/>
    </source>
</evidence>
<dbReference type="Gene3D" id="4.10.400.10">
    <property type="entry name" value="Low-density Lipoprotein Receptor"/>
    <property type="match status" value="9"/>
</dbReference>
<keyword evidence="25" id="KW-0968">Cytoplasmic vesicle</keyword>
<dbReference type="InterPro" id="IPR013783">
    <property type="entry name" value="Ig-like_fold"/>
</dbReference>
<feature type="disulfide bond" evidence="28">
    <location>
        <begin position="1127"/>
        <end position="1139"/>
    </location>
</feature>
<evidence type="ECO:0000256" key="22">
    <source>
        <dbReference type="ARBA" id="ARBA00023157"/>
    </source>
</evidence>
<accession>A0AAD9NWG7</accession>
<evidence type="ECO:0000256" key="16">
    <source>
        <dbReference type="ARBA" id="ARBA00022737"/>
    </source>
</evidence>
<evidence type="ECO:0000256" key="1">
    <source>
        <dbReference type="ARBA" id="ARBA00004115"/>
    </source>
</evidence>
<dbReference type="InterPro" id="IPR003961">
    <property type="entry name" value="FN3_dom"/>
</dbReference>
<keyword evidence="24" id="KW-0325">Glycoprotein</keyword>
<evidence type="ECO:0000256" key="21">
    <source>
        <dbReference type="ARBA" id="ARBA00023136"/>
    </source>
</evidence>
<dbReference type="SMART" id="SM00602">
    <property type="entry name" value="VPS10"/>
    <property type="match status" value="1"/>
</dbReference>
<evidence type="ECO:0000256" key="23">
    <source>
        <dbReference type="ARBA" id="ARBA00023170"/>
    </source>
</evidence>
<sequence length="1961" mass="219338">MFQFEMTDSHHMMILHWAGEGSDVIMALTKDIIETNSSSSQLFISTDYGRTFRKKQDTMMKLPNGSPSILSMFYHSPVFNSHTKNGTDSLELWVSHRRRAFQRARFEEPAIHKDYYVADASEDQVFLCINHNSSSTHLYISSVAGVHFTLSLTNIVYFNPDLIFSPIPSRFANRPFADIHKVHGLRGIYIASQMVKNGTSMFEQASLITFNKGARWQVLSPPFRDSVGNHTNCLSFRWIQHYTERCSLHLVQTFHQHWSRSIPILTKKSAVGLILGTGSLGSHISPSSLNVYISRDAGLVWHEVSFLSVSLSTSHMMLSLCGMSLIVYFSHDAGLVWHEVLKGPHFYAFGDHGGLIVAVRQKVHTGELMYSYNEGETWTTYTFSRNKMTVYGVLTEPGEHTTVFTIFGSLPAKHSWVVVYVNLKEIFNNVACAADDYKHWSPTDQPQVDCLLGRKIVYERRRAHVLCYNGRAYTRPVSIQNCPCKAEDYECDFGFRKRFSMGFVCDRQNTTVHVDGVPAYCPEGSFYNRTKGYRRVAGDTCQDGLSYRYDPDKITCPVREAREFLLYISGVTIHRYLFGTRHNEVLALSNVRDAVSVEYDLQRNCIYWGENTVGIIRRQCLNGTTRSEIVINTEGNVTGSIESIALDWMSDSLYWVDANKKTIEVAKSNGHHRRVLIDNKNDSRMLERPRAIVVNPKFGRMFWTDWSLNNPRIMTAWMDGQHIRAIIRGKSRVFWPNGLAVDIQNDRVYWTDGHLKSISYANYDGSDYHVLIRDPSRMPHPYAIAIYKDMVYFTDWRRRAVLITSKHASPGTHPIATLVSSESVMDLKILHHASQQGRSPCHVKTACTSLCLERPPNDTVPVPLQRTCLCSDSFPIKSLLPEHNEDCECFHGESLSPDTGLCMGSNSSCNETQFQCANSNCVPRRWHCDGDDDCGDMSDEINCPYRSCLSSQFTCDTGKCIPHHWLCDSDDDCGDGSDEKGCHNMTRTCGPGQFTCRNGRCISSAWKCDGDDDCHDGSDEDICNSTTAYNTTTPGPCPGFLCANGLCISASWQCDGDNDCGDNSDETNCTRRTCNPTQFTCTGRCIPRSWVCDGDTDCSDGSDEATCSTRAYWTTPAWPSPSTNGTCSPWEFTCLNGQCVSGHSRCDRVFDCSDKSDERQCDHCRYNEFRCRSGTCIPQRQRCDGRTQCGDSSDEYLCPHRISTTSAPPSSCPVDTFRCDDGHCITMAWLCDRENDCEGGEDEQHCKYASTCRPGYFTCMSSEGCIPMKRVCDGHFDCVDRTDEAGCTGDGTTPSSPWSCGSDEWDCGIKQPAGTIRQPPRCIPTSLVCDQVRDCPNGKDEETCSQGVAPGSPRGVKAEVTKDNQCVRVTWTAPPVHPGTRLRYTVYFIDTSAPAPYENSKDVSSGHSTVLLCSLTPSHTYNIWVSASTNKESQPSNNVTIKFHDSDVCMTFHGLKATNNTVTISWTDPMVSTTADFYVVTVASWQTLELKTSRVPMNKNGSKSYTTTVTGLSPAVSYDVSLTGLSPAVSYDVFVRWKLSHSNKLFGPCPGNIQNVLTLGVPVAAPSFMQVDQFGDSTTLRVTWLPASPVTKNTKYTLYYDYIEQHTVVDMYQMHMKKKETNQTSLLLSGLNACEDYILFVQVTSPAYSALSRRTTARTGRSEKAPPKNLRVTTHQTRGQPSVNMTVTWDAPCDINFFNNSYLIKVEETRTGYVSGFTKSPTRNVTRLHYHVTNLQRGATYHVSVAVGVTKSPVYCEPFIVVVDPFPAPSDFKVIDMRNTSYLLGWEKPKELPKQHSVVHFEIYHSNDTVDYRQAATNFSLLVSTVELSYMTAAMHPGYDHTFKVRIANINGHPSKFTQMETVLSPNPVAAAAQSGGSSHLGGETLAAIIVPCVLVVIALVLVLTIFAVRHVRLQNSFRSFANSHYDTRSGTATFSSSDDLEEEEQPMIRGFSDDEPLVIA</sequence>
<keyword evidence="15" id="KW-0732">Signal</keyword>
<feature type="disulfide bond" evidence="28">
    <location>
        <begin position="1171"/>
        <end position="1189"/>
    </location>
</feature>
<dbReference type="Pfam" id="PF00058">
    <property type="entry name" value="Ldl_recept_b"/>
    <property type="match status" value="3"/>
</dbReference>
<dbReference type="Pfam" id="PF15902">
    <property type="entry name" value="Sortilin-Vps10"/>
    <property type="match status" value="2"/>
</dbReference>
<dbReference type="Pfam" id="PF15901">
    <property type="entry name" value="Sortilin_C"/>
    <property type="match status" value="1"/>
</dbReference>
<feature type="disulfide bond" evidence="28">
    <location>
        <begin position="955"/>
        <end position="973"/>
    </location>
</feature>
<dbReference type="PROSITE" id="PS50068">
    <property type="entry name" value="LDLRA_2"/>
    <property type="match status" value="10"/>
</dbReference>
<keyword evidence="22 28" id="KW-1015">Disulfide bond</keyword>
<dbReference type="SUPFAM" id="SSF49265">
    <property type="entry name" value="Fibronectin type III"/>
    <property type="match status" value="3"/>
</dbReference>
<dbReference type="InterPro" id="IPR023415">
    <property type="entry name" value="LDLR_class-A_CS"/>
</dbReference>
<dbReference type="SMART" id="SM00060">
    <property type="entry name" value="FN3"/>
    <property type="match status" value="5"/>
</dbReference>
<dbReference type="InterPro" id="IPR050310">
    <property type="entry name" value="VPS10-sortilin"/>
</dbReference>
<keyword evidence="19 31" id="KW-1133">Transmembrane helix</keyword>
<evidence type="ECO:0000256" key="4">
    <source>
        <dbReference type="ARBA" id="ARBA00004212"/>
    </source>
</evidence>
<dbReference type="FunFam" id="4.10.400.10:FF:000011">
    <property type="entry name" value="Low-density lipoprotein receptor-related protein 1"/>
    <property type="match status" value="3"/>
</dbReference>
<evidence type="ECO:0000256" key="30">
    <source>
        <dbReference type="SAM" id="MobiDB-lite"/>
    </source>
</evidence>
<dbReference type="InterPro" id="IPR031778">
    <property type="entry name" value="Sortilin_N"/>
</dbReference>
<feature type="disulfide bond" evidence="28">
    <location>
        <begin position="1054"/>
        <end position="1069"/>
    </location>
</feature>
<evidence type="ECO:0000256" key="6">
    <source>
        <dbReference type="ARBA" id="ARBA00004480"/>
    </source>
</evidence>
<dbReference type="PANTHER" id="PTHR12106:SF27">
    <property type="entry name" value="SORTILIN-RELATED RECEPTOR"/>
    <property type="match status" value="1"/>
</dbReference>
<feature type="disulfide bond" evidence="28">
    <location>
        <begin position="1329"/>
        <end position="1344"/>
    </location>
</feature>
<evidence type="ECO:0000256" key="29">
    <source>
        <dbReference type="PROSITE-ProRule" id="PRU00461"/>
    </source>
</evidence>
<dbReference type="CDD" id="cd00112">
    <property type="entry name" value="LDLa"/>
    <property type="match status" value="7"/>
</dbReference>
<proteinExistence type="inferred from homology"/>
<feature type="disulfide bond" evidence="28">
    <location>
        <begin position="1219"/>
        <end position="1237"/>
    </location>
</feature>
<feature type="disulfide bond" evidence="28">
    <location>
        <begin position="948"/>
        <end position="960"/>
    </location>
</feature>
<evidence type="ECO:0000256" key="17">
    <source>
        <dbReference type="ARBA" id="ARBA00022753"/>
    </source>
</evidence>
<feature type="disulfide bond" evidence="28">
    <location>
        <begin position="996"/>
        <end position="1014"/>
    </location>
</feature>
<keyword evidence="10" id="KW-0813">Transport</keyword>
<dbReference type="InterPro" id="IPR002172">
    <property type="entry name" value="LDrepeatLR_classA_rpt"/>
</dbReference>
<evidence type="ECO:0000256" key="10">
    <source>
        <dbReference type="ARBA" id="ARBA00022448"/>
    </source>
</evidence>
<evidence type="ECO:0000256" key="14">
    <source>
        <dbReference type="ARBA" id="ARBA00022692"/>
    </source>
</evidence>
<dbReference type="InterPro" id="IPR036116">
    <property type="entry name" value="FN3_sf"/>
</dbReference>
<feature type="repeat" description="LDL-receptor class B" evidence="29">
    <location>
        <begin position="746"/>
        <end position="790"/>
    </location>
</feature>
<feature type="repeat" description="LDL-receptor class B" evidence="29">
    <location>
        <begin position="651"/>
        <end position="698"/>
    </location>
</feature>
<feature type="disulfide bond" evidence="28">
    <location>
        <begin position="989"/>
        <end position="1001"/>
    </location>
</feature>
<evidence type="ECO:0000256" key="2">
    <source>
        <dbReference type="ARBA" id="ARBA00004158"/>
    </source>
</evidence>
<evidence type="ECO:0000256" key="7">
    <source>
        <dbReference type="ARBA" id="ARBA00004545"/>
    </source>
</evidence>
<dbReference type="FunFam" id="4.10.400.10:FF:000065">
    <property type="entry name" value="Transmembrane protease serine 7"/>
    <property type="match status" value="1"/>
</dbReference>
<feature type="disulfide bond" evidence="28">
    <location>
        <begin position="1164"/>
        <end position="1176"/>
    </location>
</feature>
<feature type="disulfide bond" evidence="28">
    <location>
        <begin position="1212"/>
        <end position="1224"/>
    </location>
</feature>
<name>A0AAD9NWG7_RIDPI</name>
<evidence type="ECO:0000256" key="28">
    <source>
        <dbReference type="PROSITE-ProRule" id="PRU00124"/>
    </source>
</evidence>
<dbReference type="FunFam" id="4.10.400.10:FF:000034">
    <property type="entry name" value="Low-density lipoprotein receptor-related protein 2"/>
    <property type="match status" value="1"/>
</dbReference>
<feature type="disulfide bond" evidence="28">
    <location>
        <begin position="916"/>
        <end position="934"/>
    </location>
</feature>
<evidence type="ECO:0000256" key="25">
    <source>
        <dbReference type="ARBA" id="ARBA00023329"/>
    </source>
</evidence>
<keyword evidence="17" id="KW-0967">Endosome</keyword>
<evidence type="ECO:0000259" key="32">
    <source>
        <dbReference type="PROSITE" id="PS50853"/>
    </source>
</evidence>
<evidence type="ECO:0000256" key="15">
    <source>
        <dbReference type="ARBA" id="ARBA00022729"/>
    </source>
</evidence>
<evidence type="ECO:0000256" key="12">
    <source>
        <dbReference type="ARBA" id="ARBA00022536"/>
    </source>
</evidence>
<feature type="domain" description="Fibronectin type-III" evidence="32">
    <location>
        <begin position="1352"/>
        <end position="1446"/>
    </location>
</feature>
<keyword evidence="34" id="KW-1185">Reference proteome</keyword>
<feature type="disulfide bond" evidence="28">
    <location>
        <begin position="1042"/>
        <end position="1060"/>
    </location>
</feature>
<feature type="disulfide bond" evidence="28">
    <location>
        <begin position="1183"/>
        <end position="1198"/>
    </location>
</feature>
<dbReference type="GO" id="GO:0005789">
    <property type="term" value="C:endoplasmic reticulum membrane"/>
    <property type="evidence" value="ECO:0007669"/>
    <property type="project" value="UniProtKB-SubCell"/>
</dbReference>
<dbReference type="Gene3D" id="3.30.60.270">
    <property type="match status" value="1"/>
</dbReference>
<dbReference type="Gene3D" id="2.60.40.10">
    <property type="entry name" value="Immunoglobulins"/>
    <property type="match status" value="4"/>
</dbReference>
<dbReference type="PANTHER" id="PTHR12106">
    <property type="entry name" value="SORTILIN RELATED"/>
    <property type="match status" value="1"/>
</dbReference>
<dbReference type="GO" id="GO:0005886">
    <property type="term" value="C:plasma membrane"/>
    <property type="evidence" value="ECO:0007669"/>
    <property type="project" value="UniProtKB-SubCell"/>
</dbReference>
<feature type="transmembrane region" description="Helical" evidence="31">
    <location>
        <begin position="1886"/>
        <end position="1909"/>
    </location>
</feature>
<dbReference type="PROSITE" id="PS50853">
    <property type="entry name" value="FN3"/>
    <property type="match status" value="3"/>
</dbReference>
<dbReference type="InterPro" id="IPR000033">
    <property type="entry name" value="LDLR_classB_rpt"/>
</dbReference>
<dbReference type="Pfam" id="PF00041">
    <property type="entry name" value="fn3"/>
    <property type="match status" value="1"/>
</dbReference>
<evidence type="ECO:0000256" key="18">
    <source>
        <dbReference type="ARBA" id="ARBA00022824"/>
    </source>
</evidence>
<dbReference type="GO" id="GO:0032585">
    <property type="term" value="C:multivesicular body membrane"/>
    <property type="evidence" value="ECO:0007669"/>
    <property type="project" value="UniProtKB-SubCell"/>
</dbReference>
<feature type="domain" description="Fibronectin type-III" evidence="32">
    <location>
        <begin position="1666"/>
        <end position="1771"/>
    </location>
</feature>
<evidence type="ECO:0000256" key="31">
    <source>
        <dbReference type="SAM" id="Phobius"/>
    </source>
</evidence>
<dbReference type="GO" id="GO:0005794">
    <property type="term" value="C:Golgi apparatus"/>
    <property type="evidence" value="ECO:0007669"/>
    <property type="project" value="UniProtKB-SubCell"/>
</dbReference>
<feature type="disulfide bond" evidence="28">
    <location>
        <begin position="1272"/>
        <end position="1287"/>
    </location>
</feature>
<dbReference type="FunFam" id="2.120.10.30:FF:000241">
    <property type="entry name" value="Low-density lipoprotein receptor-related protein 6"/>
    <property type="match status" value="1"/>
</dbReference>
<feature type="disulfide bond" evidence="28">
    <location>
        <begin position="967"/>
        <end position="982"/>
    </location>
</feature>
<keyword evidence="21 31" id="KW-0472">Membrane</keyword>
<dbReference type="GO" id="GO:0006892">
    <property type="term" value="P:post-Golgi vesicle-mediated transport"/>
    <property type="evidence" value="ECO:0007669"/>
    <property type="project" value="TreeGrafter"/>
</dbReference>
<feature type="disulfide bond" evidence="28">
    <location>
        <begin position="1092"/>
        <end position="1107"/>
    </location>
</feature>
<evidence type="ECO:0000256" key="27">
    <source>
        <dbReference type="ARBA" id="ARBA00032450"/>
    </source>
</evidence>
<evidence type="ECO:0000256" key="24">
    <source>
        <dbReference type="ARBA" id="ARBA00023180"/>
    </source>
</evidence>
<evidence type="ECO:0000313" key="34">
    <source>
        <dbReference type="Proteomes" id="UP001209878"/>
    </source>
</evidence>
<protein>
    <recommendedName>
        <fullName evidence="9">Sortilin-related receptor</fullName>
    </recommendedName>
    <alternativeName>
        <fullName evidence="26">Low-density lipoprotein receptor relative with 11 ligand-binding repeats</fullName>
    </alternativeName>
    <alternativeName>
        <fullName evidence="27">Sorting protein-related receptor containing LDLR class A repeats</fullName>
    </alternativeName>
</protein>
<dbReference type="InterPro" id="IPR036055">
    <property type="entry name" value="LDL_receptor-like_sf"/>
</dbReference>
<keyword evidence="20" id="KW-0333">Golgi apparatus</keyword>
<comment type="caution">
    <text evidence="33">The sequence shown here is derived from an EMBL/GenBank/DDBJ whole genome shotgun (WGS) entry which is preliminary data.</text>
</comment>
<dbReference type="InterPro" id="IPR011042">
    <property type="entry name" value="6-blade_b-propeller_TolB-like"/>
</dbReference>
<dbReference type="Gene3D" id="2.10.70.80">
    <property type="match status" value="1"/>
</dbReference>
<dbReference type="GO" id="GO:0031901">
    <property type="term" value="C:early endosome membrane"/>
    <property type="evidence" value="ECO:0007669"/>
    <property type="project" value="UniProtKB-SubCell"/>
</dbReference>
<dbReference type="Gene3D" id="2.120.10.30">
    <property type="entry name" value="TolB, C-terminal domain"/>
    <property type="match status" value="1"/>
</dbReference>
<dbReference type="CDD" id="cd00063">
    <property type="entry name" value="FN3"/>
    <property type="match status" value="2"/>
</dbReference>
<dbReference type="FunFam" id="4.10.400.10:FF:000002">
    <property type="entry name" value="Low-density lipoprotein receptor-related protein 1"/>
    <property type="match status" value="1"/>
</dbReference>
<feature type="disulfide bond" evidence="28">
    <location>
        <begin position="1008"/>
        <end position="1023"/>
    </location>
</feature>
<organism evidence="33 34">
    <name type="scientific">Ridgeia piscesae</name>
    <name type="common">Tubeworm</name>
    <dbReference type="NCBI Taxonomy" id="27915"/>
    <lineage>
        <taxon>Eukaryota</taxon>
        <taxon>Metazoa</taxon>
        <taxon>Spiralia</taxon>
        <taxon>Lophotrochozoa</taxon>
        <taxon>Annelida</taxon>
        <taxon>Polychaeta</taxon>
        <taxon>Sedentaria</taxon>
        <taxon>Canalipalpata</taxon>
        <taxon>Sabellida</taxon>
        <taxon>Siboglinidae</taxon>
        <taxon>Ridgeia</taxon>
    </lineage>
</organism>
<evidence type="ECO:0000256" key="5">
    <source>
        <dbReference type="ARBA" id="ARBA00004393"/>
    </source>
</evidence>
<dbReference type="GO" id="GO:0006897">
    <property type="term" value="P:endocytosis"/>
    <property type="evidence" value="ECO:0007669"/>
    <property type="project" value="UniProtKB-KW"/>
</dbReference>
<dbReference type="Proteomes" id="UP001209878">
    <property type="component" value="Unassembled WGS sequence"/>
</dbReference>
<dbReference type="GO" id="GO:0030658">
    <property type="term" value="C:transport vesicle membrane"/>
    <property type="evidence" value="ECO:0007669"/>
    <property type="project" value="UniProtKB-SubCell"/>
</dbReference>
<evidence type="ECO:0000256" key="19">
    <source>
        <dbReference type="ARBA" id="ARBA00022989"/>
    </source>
</evidence>
<feature type="disulfide bond" evidence="28">
    <location>
        <begin position="909"/>
        <end position="921"/>
    </location>
</feature>
<evidence type="ECO:0000313" key="33">
    <source>
        <dbReference type="EMBL" id="KAK2183729.1"/>
    </source>
</evidence>
<keyword evidence="18" id="KW-0256">Endoplasmic reticulum</keyword>
<dbReference type="PRINTS" id="PR00261">
    <property type="entry name" value="LDLRECEPTOR"/>
</dbReference>
<keyword evidence="23" id="KW-0675">Receptor</keyword>
<dbReference type="FunFam" id="3.30.60.270:FF:000002">
    <property type="entry name" value="Sortilin-related receptor isoform A"/>
    <property type="match status" value="1"/>
</dbReference>
<feature type="disulfide bond" evidence="28">
    <location>
        <begin position="1146"/>
        <end position="1161"/>
    </location>
</feature>
<dbReference type="EMBL" id="JAODUO010000298">
    <property type="protein sequence ID" value="KAK2183729.1"/>
    <property type="molecule type" value="Genomic_DNA"/>
</dbReference>
<dbReference type="SMART" id="SM00135">
    <property type="entry name" value="LY"/>
    <property type="match status" value="5"/>
</dbReference>
<evidence type="ECO:0000256" key="3">
    <source>
        <dbReference type="ARBA" id="ARBA00004162"/>
    </source>
</evidence>
<feature type="region of interest" description="Disordered" evidence="30">
    <location>
        <begin position="1930"/>
        <end position="1961"/>
    </location>
</feature>
<dbReference type="Pfam" id="PF00057">
    <property type="entry name" value="Ldl_recept_a"/>
    <property type="match status" value="9"/>
</dbReference>
<evidence type="ECO:0000256" key="8">
    <source>
        <dbReference type="ARBA" id="ARBA00007041"/>
    </source>
</evidence>
<evidence type="ECO:0000256" key="9">
    <source>
        <dbReference type="ARBA" id="ARBA00013467"/>
    </source>
</evidence>
<dbReference type="InterPro" id="IPR031777">
    <property type="entry name" value="Sortilin_C"/>
</dbReference>
<keyword evidence="12" id="KW-0245">EGF-like domain</keyword>
<feature type="domain" description="Fibronectin type-III" evidence="32">
    <location>
        <begin position="1565"/>
        <end position="1662"/>
    </location>
</feature>
<comment type="subcellular location">
    <subcellularLocation>
        <location evidence="3">Cell membrane</location>
        <topology evidence="3">Single-pass membrane protein</topology>
    </subcellularLocation>
    <subcellularLocation>
        <location evidence="4">Cytoplasmic vesicle</location>
        <location evidence="4">Secretory vesicle membrane</location>
        <topology evidence="4">Single-pass type I membrane protein</topology>
    </subcellularLocation>
    <subcellularLocation>
        <location evidence="2">Early endosome membrane</location>
        <topology evidence="2">Single-pass type I membrane protein</topology>
    </subcellularLocation>
    <subcellularLocation>
        <location evidence="1">Endoplasmic reticulum membrane</location>
        <topology evidence="1">Single-pass type I membrane protein</topology>
    </subcellularLocation>
    <subcellularLocation>
        <location evidence="7">Endosome</location>
        <location evidence="7">Multivesicular body membrane</location>
        <topology evidence="7">Single-pass type I membrane protein</topology>
    </subcellularLocation>
    <subcellularLocation>
        <location evidence="5">Golgi apparatus</location>
        <location evidence="5">trans-Golgi network membrane</location>
        <topology evidence="5">Single-pass type I membrane protein</topology>
    </subcellularLocation>
    <subcellularLocation>
        <location evidence="6">Recycling endosome membrane</location>
        <topology evidence="6">Single-pass type I membrane protein</topology>
    </subcellularLocation>
</comment>
<comment type="similarity">
    <text evidence="8">Belongs to the VPS10-related sortilin family. SORL1 subfamily.</text>
</comment>
<comment type="caution">
    <text evidence="28">Lacks conserved residue(s) required for the propagation of feature annotation.</text>
</comment>
<feature type="disulfide bond" evidence="28">
    <location>
        <begin position="1134"/>
        <end position="1152"/>
    </location>
</feature>
<keyword evidence="16" id="KW-0677">Repeat</keyword>
<reference evidence="33" key="1">
    <citation type="journal article" date="2023" name="Mol. Biol. Evol.">
        <title>Third-Generation Sequencing Reveals the Adaptive Role of the Epigenome in Three Deep-Sea Polychaetes.</title>
        <authorList>
            <person name="Perez M."/>
            <person name="Aroh O."/>
            <person name="Sun Y."/>
            <person name="Lan Y."/>
            <person name="Juniper S.K."/>
            <person name="Young C.R."/>
            <person name="Angers B."/>
            <person name="Qian P.Y."/>
        </authorList>
    </citation>
    <scope>NUCLEOTIDE SEQUENCE</scope>
    <source>
        <strain evidence="33">R07B-5</strain>
    </source>
</reference>
<dbReference type="SUPFAM" id="SSF57424">
    <property type="entry name" value="LDL receptor-like module"/>
    <property type="match status" value="10"/>
</dbReference>
<feature type="disulfide bond" evidence="28">
    <location>
        <begin position="928"/>
        <end position="943"/>
    </location>
</feature>
<dbReference type="SMART" id="SM00192">
    <property type="entry name" value="LDLa"/>
    <property type="match status" value="10"/>
</dbReference>
<dbReference type="PROSITE" id="PS51120">
    <property type="entry name" value="LDLRB"/>
    <property type="match status" value="3"/>
</dbReference>
<dbReference type="InterPro" id="IPR006581">
    <property type="entry name" value="VPS10"/>
</dbReference>
<gene>
    <name evidence="33" type="ORF">NP493_298g03001</name>
</gene>
<keyword evidence="14 31" id="KW-0812">Transmembrane</keyword>
<feature type="repeat" description="LDL-receptor class B" evidence="29">
    <location>
        <begin position="699"/>
        <end position="745"/>
    </location>
</feature>
<keyword evidence="11" id="KW-1003">Cell membrane</keyword>
<dbReference type="PROSITE" id="PS01209">
    <property type="entry name" value="LDLRA_1"/>
    <property type="match status" value="6"/>
</dbReference>
<dbReference type="GO" id="GO:0055038">
    <property type="term" value="C:recycling endosome membrane"/>
    <property type="evidence" value="ECO:0007669"/>
    <property type="project" value="UniProtKB-SubCell"/>
</dbReference>
<dbReference type="Gene3D" id="4.10.1220.10">
    <property type="entry name" value="EGF-type module"/>
    <property type="match status" value="1"/>
</dbReference>
<keyword evidence="13" id="KW-0254">Endocytosis</keyword>
<evidence type="ECO:0000256" key="11">
    <source>
        <dbReference type="ARBA" id="ARBA00022475"/>
    </source>
</evidence>
<evidence type="ECO:0000256" key="20">
    <source>
        <dbReference type="ARBA" id="ARBA00023034"/>
    </source>
</evidence>